<evidence type="ECO:0000313" key="4">
    <source>
        <dbReference type="EMBL" id="ACE84910.1"/>
    </source>
</evidence>
<dbReference type="PANTHER" id="PTHR30050">
    <property type="entry name" value="CHROMOSOMAL REPLICATION INITIATOR PROTEIN DNAA"/>
    <property type="match status" value="1"/>
</dbReference>
<feature type="domain" description="Chromosomal replication initiator protein DnaA ATPAse" evidence="2">
    <location>
        <begin position="15"/>
        <end position="165"/>
    </location>
</feature>
<evidence type="ECO:0000256" key="1">
    <source>
        <dbReference type="RuleBase" id="RU004227"/>
    </source>
</evidence>
<reference evidence="4 5" key="1">
    <citation type="journal article" date="2008" name="J. Bacteriol.">
        <title>Insights into plant cell wall degradation from the genome sequence of the soil bacterium Cellvibrio japonicus.</title>
        <authorList>
            <person name="Deboy R.T."/>
            <person name="Mongodin E.F."/>
            <person name="Fouts D.E."/>
            <person name="Tailford L.E."/>
            <person name="Khouri H."/>
            <person name="Emerson J.B."/>
            <person name="Mohamoud Y."/>
            <person name="Watkins K."/>
            <person name="Henrissat B."/>
            <person name="Gilbert H.J."/>
            <person name="Nelson K.E."/>
        </authorList>
    </citation>
    <scope>NUCLEOTIDE SEQUENCE [LARGE SCALE GENOMIC DNA]</scope>
    <source>
        <strain evidence="4 5">Ueda107</strain>
    </source>
</reference>
<dbReference type="Pfam" id="PF00308">
    <property type="entry name" value="Bac_DnaA"/>
    <property type="match status" value="1"/>
</dbReference>
<comment type="similarity">
    <text evidence="1">Belongs to the DnaA family.</text>
</comment>
<dbReference type="Proteomes" id="UP000001036">
    <property type="component" value="Chromosome"/>
</dbReference>
<dbReference type="InterPro" id="IPR013317">
    <property type="entry name" value="DnaA_dom"/>
</dbReference>
<dbReference type="AlphaFoldDB" id="B3PEQ8"/>
<dbReference type="RefSeq" id="WP_012487256.1">
    <property type="nucleotide sequence ID" value="NC_010995.1"/>
</dbReference>
<dbReference type="Gene3D" id="3.40.50.300">
    <property type="entry name" value="P-loop containing nucleotide triphosphate hydrolases"/>
    <property type="match status" value="1"/>
</dbReference>
<dbReference type="Gene3D" id="1.10.8.60">
    <property type="match status" value="1"/>
</dbReference>
<evidence type="ECO:0000313" key="5">
    <source>
        <dbReference type="Proteomes" id="UP000001036"/>
    </source>
</evidence>
<dbReference type="PRINTS" id="PR00051">
    <property type="entry name" value="DNAA"/>
</dbReference>
<dbReference type="PANTHER" id="PTHR30050:SF5">
    <property type="entry name" value="DNAA REGULATORY INACTIVATOR HDA"/>
    <property type="match status" value="1"/>
</dbReference>
<dbReference type="InterPro" id="IPR055199">
    <property type="entry name" value="Hda_lid"/>
</dbReference>
<dbReference type="HOGENOM" id="CLU_072265_1_1_6"/>
<dbReference type="STRING" id="498211.CJA_1632"/>
<dbReference type="eggNOG" id="COG0593">
    <property type="taxonomic scope" value="Bacteria"/>
</dbReference>
<dbReference type="InterPro" id="IPR017788">
    <property type="entry name" value="Hda"/>
</dbReference>
<evidence type="ECO:0000259" key="3">
    <source>
        <dbReference type="Pfam" id="PF22688"/>
    </source>
</evidence>
<dbReference type="GO" id="GO:0006270">
    <property type="term" value="P:DNA replication initiation"/>
    <property type="evidence" value="ECO:0007669"/>
    <property type="project" value="TreeGrafter"/>
</dbReference>
<accession>B3PEQ8</accession>
<sequence>MVTYAPRQLSLGVSLNDDATFDNFYAPASQHHNALVVDGLRRQVEGKAEAFVYLWGAPGAGLTHLLQASCHYAQTLGQSIQYLPLRDMAGYAPAELFVGLEALDLVCLDCLTSIAGRGDWELAIFNLYNALRDGGKKLLVAAEQSPRELPLQLEDLRSRLQWGVTYQVHSLSDEDKQQALQKRARARGLELNDEVAQFIIQRLPRDTNELFCQLQRLDQASLAEQRKLTIPFVKKVLSL</sequence>
<evidence type="ECO:0000259" key="2">
    <source>
        <dbReference type="Pfam" id="PF00308"/>
    </source>
</evidence>
<dbReference type="InterPro" id="IPR020591">
    <property type="entry name" value="Chromosome_initiator_DnaA-like"/>
</dbReference>
<keyword evidence="5" id="KW-1185">Reference proteome</keyword>
<dbReference type="EMBL" id="CP000934">
    <property type="protein sequence ID" value="ACE84910.1"/>
    <property type="molecule type" value="Genomic_DNA"/>
</dbReference>
<gene>
    <name evidence="4" type="ordered locus">CJA_1632</name>
</gene>
<dbReference type="SUPFAM" id="SSF52540">
    <property type="entry name" value="P-loop containing nucleoside triphosphate hydrolases"/>
    <property type="match status" value="1"/>
</dbReference>
<keyword evidence="1" id="KW-0235">DNA replication</keyword>
<dbReference type="InterPro" id="IPR027417">
    <property type="entry name" value="P-loop_NTPase"/>
</dbReference>
<protein>
    <submittedName>
        <fullName evidence="4">DnaA family protein</fullName>
    </submittedName>
</protein>
<feature type="domain" description="Hda lid" evidence="3">
    <location>
        <begin position="173"/>
        <end position="237"/>
    </location>
</feature>
<dbReference type="NCBIfam" id="TIGR03420">
    <property type="entry name" value="DnaA_homol_Hda"/>
    <property type="match status" value="1"/>
</dbReference>
<dbReference type="KEGG" id="cja:CJA_1632"/>
<name>B3PEQ8_CELJU</name>
<proteinExistence type="inferred from homology"/>
<organism evidence="4 5">
    <name type="scientific">Cellvibrio japonicus (strain Ueda107)</name>
    <name type="common">Pseudomonas fluorescens subsp. cellulosa</name>
    <dbReference type="NCBI Taxonomy" id="498211"/>
    <lineage>
        <taxon>Bacteria</taxon>
        <taxon>Pseudomonadati</taxon>
        <taxon>Pseudomonadota</taxon>
        <taxon>Gammaproteobacteria</taxon>
        <taxon>Cellvibrionales</taxon>
        <taxon>Cellvibrionaceae</taxon>
        <taxon>Cellvibrio</taxon>
    </lineage>
</organism>
<dbReference type="Pfam" id="PF22688">
    <property type="entry name" value="Hda_lid"/>
    <property type="match status" value="1"/>
</dbReference>
<dbReference type="GO" id="GO:0032297">
    <property type="term" value="P:negative regulation of DNA-templated DNA replication initiation"/>
    <property type="evidence" value="ECO:0007669"/>
    <property type="project" value="InterPro"/>
</dbReference>